<accession>A0A1L9AU80</accession>
<dbReference type="RefSeq" id="WP_071905440.1">
    <property type="nucleotide sequence ID" value="NZ_MPIN01000034.1"/>
</dbReference>
<proteinExistence type="predicted"/>
<dbReference type="EMBL" id="MPIN01000034">
    <property type="protein sequence ID" value="OJH33542.1"/>
    <property type="molecule type" value="Genomic_DNA"/>
</dbReference>
<reference evidence="1 2" key="2">
    <citation type="submission" date="2016-12" db="EMBL/GenBank/DDBJ databases">
        <title>Draft Genome Sequence of Cystobacter ferrugineus Strain Cbfe23.</title>
        <authorList>
            <person name="Akbar S."/>
            <person name="Dowd S.E."/>
            <person name="Stevens D.C."/>
        </authorList>
    </citation>
    <scope>NUCLEOTIDE SEQUENCE [LARGE SCALE GENOMIC DNA]</scope>
    <source>
        <strain evidence="1 2">Cbfe23</strain>
    </source>
</reference>
<sequence>MSKRYFELTDDLHVPERWDLDAPLDARGQRLGESLFTAGEPVTCEGPLRLPLRAYDGVALDFTEAGAGIPVVSARLAAVFAERASLDTQLLPVQVEAHAEPFFLLVCTRRVEQEQTHHRAGPPRLDVTRVGDAQVFRARGWQTLLVTEELKQALEAVGGTGLRFWELPSGSGAGVSAAAEARSQARERRERAETARLAFWRTLGEVDERARVPLVNHGAWPGRRQAWRVLRRAGGNTLLVTDGLSDPFPEREAPSVGFGLELLLETDSEMKEVYRNWPMQLLQRVGDELARSEPVREAVRAGPFCLDVSGKRMPTLLVTQEGRVGVLLGVESGTLPGHFALPEGEVKLVTVKALLPAEFAYGMEHGAEGWAQLARYFAHSGEEHLSRARRKSVLPMLR</sequence>
<dbReference type="OrthoDB" id="5509251at2"/>
<dbReference type="SUPFAM" id="SSF103359">
    <property type="entry name" value="Suppressor of Fused, N-terminal domain"/>
    <property type="match status" value="1"/>
</dbReference>
<evidence type="ECO:0000313" key="1">
    <source>
        <dbReference type="EMBL" id="OJH33542.1"/>
    </source>
</evidence>
<name>A0A1L9AU80_9BACT</name>
<dbReference type="Proteomes" id="UP000182229">
    <property type="component" value="Unassembled WGS sequence"/>
</dbReference>
<evidence type="ECO:0000313" key="2">
    <source>
        <dbReference type="Proteomes" id="UP000182229"/>
    </source>
</evidence>
<dbReference type="AlphaFoldDB" id="A0A1L9AU80"/>
<organism evidence="1 2">
    <name type="scientific">Cystobacter ferrugineus</name>
    <dbReference type="NCBI Taxonomy" id="83449"/>
    <lineage>
        <taxon>Bacteria</taxon>
        <taxon>Pseudomonadati</taxon>
        <taxon>Myxococcota</taxon>
        <taxon>Myxococcia</taxon>
        <taxon>Myxococcales</taxon>
        <taxon>Cystobacterineae</taxon>
        <taxon>Archangiaceae</taxon>
        <taxon>Cystobacter</taxon>
    </lineage>
</organism>
<reference evidence="2" key="1">
    <citation type="submission" date="2016-11" db="EMBL/GenBank/DDBJ databases">
        <authorList>
            <person name="Shukria A."/>
            <person name="Stevens D.C."/>
        </authorList>
    </citation>
    <scope>NUCLEOTIDE SEQUENCE [LARGE SCALE GENOMIC DNA]</scope>
    <source>
        <strain evidence="2">Cbfe23</strain>
    </source>
</reference>
<dbReference type="InterPro" id="IPR037181">
    <property type="entry name" value="SUFU_N"/>
</dbReference>
<gene>
    <name evidence="1" type="ORF">BON30_48305</name>
</gene>
<evidence type="ECO:0008006" key="3">
    <source>
        <dbReference type="Google" id="ProtNLM"/>
    </source>
</evidence>
<keyword evidence="2" id="KW-1185">Reference proteome</keyword>
<protein>
    <recommendedName>
        <fullName evidence="3">Suppressor of fused-like domain-containing protein</fullName>
    </recommendedName>
</protein>
<comment type="caution">
    <text evidence="1">The sequence shown here is derived from an EMBL/GenBank/DDBJ whole genome shotgun (WGS) entry which is preliminary data.</text>
</comment>